<dbReference type="InterPro" id="IPR001227">
    <property type="entry name" value="Ac_transferase_dom_sf"/>
</dbReference>
<dbReference type="Gene3D" id="3.40.47.10">
    <property type="match status" value="1"/>
</dbReference>
<evidence type="ECO:0000313" key="10">
    <source>
        <dbReference type="EMBL" id="KAF9884576.1"/>
    </source>
</evidence>
<keyword evidence="4" id="KW-0560">Oxidoreductase</keyword>
<sequence>MPLPTPESENLPTDRNLAEHGTNPSVIVGMACRVPGASNPSQLWNNLAEQKDLRRKMPEDRFHVDAFYHPLGTNKGTASHLQRPGDSTLVLMPDISLFDAQFFNISGKEAEAMDLQQRLLLEVVYEALENAGLTLEDVSGSQTAVYSQYPKYTVTGVGNSILANRISHYFNIQGPSLTIDTACSSSLVCFHLGNTTLQHGESGIVIVAGSALHFDPNIFITMTDFGMLLVDGRCRTFDATGSGYVRGDGVCAMVLKRKRDALSAGDAIRAVVRGSHTNHDGLKDGLTLPNDKAQAQLIWQTYKRAGLDTIDTEYFEAHGTGTMAGDQRETKAIGDVFAPERDRPLVVGSIKSNIGHLGGASGLAGVIKAVLSVELGKIAPKMHFHTPNPAIDFKGLKIQVPTELQEWPSWNGLRRASINSFGYGGSNAPVILENHRPDTTDVPPVNLANVASPPDRPFLLPLSSHSVKARKLLAEKIARHWQDEPHLQPSDMAYSFSIRRSLHRYRSFAAGSTRGGLVSSPLEPPPSATWKEVIGKNPRVGFVFTGQGAQWYAMGRELILKSRLFRQVLEQCDEILHQLPDAPTWSVVNELLKSEEESLLNQTLQLAIVELLKTWGITPSAVCGHSSGEIIAAYAAGVLPFASAIICAYYRSVYMSKGIGSSELGVRGTMLAVGLSEREAVDQLTGYDGRIVVAAVNSPSSLTLSGDADAIVEIKERLTARKVFARYLQVEQAFHFHHMVPFAPAFEQALSTCLTFQYAPATCVFVSSVTARDSGARSMNSHYWTDNMICAVRFSDALTGIVLDDEDNQRIDVLLEIGAHPALEDPSTQTMKSLGLDIPYIGSLSRTKPAFDSLLTAAGQLFALGYAVNLAAANSNQAIESTGRISHSNSGRKLADLPSYAWDHHRYWAETRLIKEHRQRKDRHILLGAPVPGTPQNHPRWRGYLRQNEIPWMADHTIEGNVVFPAAGYISMAIQAASLTTTGSLEKMVLQDVVFLSALTIPSDDTGVETMFDLEPYGASAKSYSRAWKRFKIWSFDDQGQTIEHCHGLLSAVEGPSAPIAVLDPDSAYHTLQAKSNKTHPVTRYYDKLYSQGLQYGEDFQLLSGAVSSGLGFAVAPLTY</sequence>
<protein>
    <recommendedName>
        <fullName evidence="12">Polyketide synthase</fullName>
    </recommendedName>
</protein>
<feature type="domain" description="Ketosynthase family 3 (KS3)" evidence="8">
    <location>
        <begin position="22"/>
        <end position="434"/>
    </location>
</feature>
<accession>A0AAD4GPL6</accession>
<dbReference type="SMART" id="SM00825">
    <property type="entry name" value="PKS_KS"/>
    <property type="match status" value="1"/>
</dbReference>
<evidence type="ECO:0000256" key="2">
    <source>
        <dbReference type="ARBA" id="ARBA00022553"/>
    </source>
</evidence>
<dbReference type="Pfam" id="PF00109">
    <property type="entry name" value="ketoacyl-synt"/>
    <property type="match status" value="1"/>
</dbReference>
<dbReference type="SMART" id="SM00826">
    <property type="entry name" value="PKS_DH"/>
    <property type="match status" value="1"/>
</dbReference>
<dbReference type="Pfam" id="PF00698">
    <property type="entry name" value="Acyl_transf_1"/>
    <property type="match status" value="1"/>
</dbReference>
<evidence type="ECO:0008006" key="12">
    <source>
        <dbReference type="Google" id="ProtNLM"/>
    </source>
</evidence>
<gene>
    <name evidence="10" type="ORF">FE257_001460</name>
</gene>
<dbReference type="InterPro" id="IPR050091">
    <property type="entry name" value="PKS_NRPS_Biosynth_Enz"/>
</dbReference>
<dbReference type="Gene3D" id="3.10.129.110">
    <property type="entry name" value="Polyketide synthase dehydratase"/>
    <property type="match status" value="1"/>
</dbReference>
<reference evidence="10" key="2">
    <citation type="submission" date="2020-02" db="EMBL/GenBank/DDBJ databases">
        <authorList>
            <person name="Gilchrist C.L.M."/>
            <person name="Chooi Y.-H."/>
        </authorList>
    </citation>
    <scope>NUCLEOTIDE SEQUENCE</scope>
    <source>
        <strain evidence="10">MST-FP2251</strain>
    </source>
</reference>
<dbReference type="InterPro" id="IPR014030">
    <property type="entry name" value="Ketoacyl_synth_N"/>
</dbReference>
<organism evidence="10 11">
    <name type="scientific">Aspergillus nanangensis</name>
    <dbReference type="NCBI Taxonomy" id="2582783"/>
    <lineage>
        <taxon>Eukaryota</taxon>
        <taxon>Fungi</taxon>
        <taxon>Dikarya</taxon>
        <taxon>Ascomycota</taxon>
        <taxon>Pezizomycotina</taxon>
        <taxon>Eurotiomycetes</taxon>
        <taxon>Eurotiomycetidae</taxon>
        <taxon>Eurotiales</taxon>
        <taxon>Aspergillaceae</taxon>
        <taxon>Aspergillus</taxon>
        <taxon>Aspergillus subgen. Circumdati</taxon>
    </lineage>
</organism>
<name>A0AAD4GPL6_ASPNN</name>
<evidence type="ECO:0000259" key="8">
    <source>
        <dbReference type="PROSITE" id="PS52004"/>
    </source>
</evidence>
<dbReference type="Pfam" id="PF16197">
    <property type="entry name" value="KAsynt_C_assoc"/>
    <property type="match status" value="1"/>
</dbReference>
<keyword evidence="5" id="KW-0511">Multifunctional enzyme</keyword>
<dbReference type="PANTHER" id="PTHR43775">
    <property type="entry name" value="FATTY ACID SYNTHASE"/>
    <property type="match status" value="1"/>
</dbReference>
<dbReference type="InterPro" id="IPR049552">
    <property type="entry name" value="PKS_DH_N"/>
</dbReference>
<feature type="domain" description="PKS/mFAS DH" evidence="9">
    <location>
        <begin position="924"/>
        <end position="1120"/>
    </location>
</feature>
<dbReference type="AlphaFoldDB" id="A0AAD4GPL6"/>
<comment type="caution">
    <text evidence="10">The sequence shown here is derived from an EMBL/GenBank/DDBJ whole genome shotgun (WGS) entry which is preliminary data.</text>
</comment>
<dbReference type="InterPro" id="IPR032821">
    <property type="entry name" value="PKS_assoc"/>
</dbReference>
<dbReference type="SUPFAM" id="SSF55048">
    <property type="entry name" value="Probable ACP-binding domain of malonyl-CoA ACP transacylase"/>
    <property type="match status" value="1"/>
</dbReference>
<feature type="region of interest" description="C-terminal hotdog fold" evidence="6">
    <location>
        <begin position="1077"/>
        <end position="1120"/>
    </location>
</feature>
<dbReference type="InterPro" id="IPR042104">
    <property type="entry name" value="PKS_dehydratase_sf"/>
</dbReference>
<feature type="region of interest" description="Disordered" evidence="7">
    <location>
        <begin position="1"/>
        <end position="20"/>
    </location>
</feature>
<keyword evidence="11" id="KW-1185">Reference proteome</keyword>
<dbReference type="SUPFAM" id="SSF53901">
    <property type="entry name" value="Thiolase-like"/>
    <property type="match status" value="1"/>
</dbReference>
<dbReference type="InterPro" id="IPR020807">
    <property type="entry name" value="PKS_DH"/>
</dbReference>
<dbReference type="PROSITE" id="PS52019">
    <property type="entry name" value="PKS_MFAS_DH"/>
    <property type="match status" value="1"/>
</dbReference>
<dbReference type="Gene3D" id="3.30.70.3290">
    <property type="match status" value="1"/>
</dbReference>
<evidence type="ECO:0000256" key="7">
    <source>
        <dbReference type="SAM" id="MobiDB-lite"/>
    </source>
</evidence>
<dbReference type="Proteomes" id="UP001194746">
    <property type="component" value="Unassembled WGS sequence"/>
</dbReference>
<dbReference type="GO" id="GO:0004312">
    <property type="term" value="F:fatty acid synthase activity"/>
    <property type="evidence" value="ECO:0007669"/>
    <property type="project" value="TreeGrafter"/>
</dbReference>
<reference evidence="10" key="1">
    <citation type="journal article" date="2019" name="Beilstein J. Org. Chem.">
        <title>Nanangenines: drimane sesquiterpenoids as the dominant metabolite cohort of a novel Australian fungus, Aspergillus nanangensis.</title>
        <authorList>
            <person name="Lacey H.J."/>
            <person name="Gilchrist C.L.M."/>
            <person name="Crombie A."/>
            <person name="Kalaitzis J.A."/>
            <person name="Vuong D."/>
            <person name="Rutledge P.J."/>
            <person name="Turner P."/>
            <person name="Pitt J.I."/>
            <person name="Lacey E."/>
            <person name="Chooi Y.H."/>
            <person name="Piggott A.M."/>
        </authorList>
    </citation>
    <scope>NUCLEOTIDE SEQUENCE</scope>
    <source>
        <strain evidence="10">MST-FP2251</strain>
    </source>
</reference>
<dbReference type="Pfam" id="PF02801">
    <property type="entry name" value="Ketoacyl-synt_C"/>
    <property type="match status" value="1"/>
</dbReference>
<dbReference type="CDD" id="cd00833">
    <property type="entry name" value="PKS"/>
    <property type="match status" value="1"/>
</dbReference>
<evidence type="ECO:0000259" key="9">
    <source>
        <dbReference type="PROSITE" id="PS52019"/>
    </source>
</evidence>
<dbReference type="GO" id="GO:0006633">
    <property type="term" value="P:fatty acid biosynthetic process"/>
    <property type="evidence" value="ECO:0007669"/>
    <property type="project" value="InterPro"/>
</dbReference>
<evidence type="ECO:0000313" key="11">
    <source>
        <dbReference type="Proteomes" id="UP001194746"/>
    </source>
</evidence>
<dbReference type="Gene3D" id="3.40.366.10">
    <property type="entry name" value="Malonyl-Coenzyme A Acyl Carrier Protein, domain 2"/>
    <property type="match status" value="1"/>
</dbReference>
<evidence type="ECO:0000256" key="5">
    <source>
        <dbReference type="ARBA" id="ARBA00023268"/>
    </source>
</evidence>
<dbReference type="InterPro" id="IPR016035">
    <property type="entry name" value="Acyl_Trfase/lysoPLipase"/>
</dbReference>
<dbReference type="PROSITE" id="PS52004">
    <property type="entry name" value="KS3_2"/>
    <property type="match status" value="1"/>
</dbReference>
<dbReference type="InterPro" id="IPR016036">
    <property type="entry name" value="Malonyl_transacylase_ACP-bd"/>
</dbReference>
<dbReference type="EMBL" id="VCAU01000118">
    <property type="protein sequence ID" value="KAF9884576.1"/>
    <property type="molecule type" value="Genomic_DNA"/>
</dbReference>
<dbReference type="InterPro" id="IPR016039">
    <property type="entry name" value="Thiolase-like"/>
</dbReference>
<evidence type="ECO:0000256" key="1">
    <source>
        <dbReference type="ARBA" id="ARBA00022450"/>
    </source>
</evidence>
<proteinExistence type="predicted"/>
<dbReference type="PANTHER" id="PTHR43775:SF29">
    <property type="entry name" value="ASPERFURANONE POLYKETIDE SYNTHASE AFOG-RELATED"/>
    <property type="match status" value="1"/>
</dbReference>
<keyword evidence="1" id="KW-0596">Phosphopantetheine</keyword>
<dbReference type="GO" id="GO:0044550">
    <property type="term" value="P:secondary metabolite biosynthetic process"/>
    <property type="evidence" value="ECO:0007669"/>
    <property type="project" value="TreeGrafter"/>
</dbReference>
<dbReference type="GO" id="GO:0016491">
    <property type="term" value="F:oxidoreductase activity"/>
    <property type="evidence" value="ECO:0007669"/>
    <property type="project" value="UniProtKB-KW"/>
</dbReference>
<dbReference type="Pfam" id="PF21089">
    <property type="entry name" value="PKS_DH_N"/>
    <property type="match status" value="1"/>
</dbReference>
<evidence type="ECO:0000256" key="6">
    <source>
        <dbReference type="PROSITE-ProRule" id="PRU01363"/>
    </source>
</evidence>
<dbReference type="InterPro" id="IPR049900">
    <property type="entry name" value="PKS_mFAS_DH"/>
</dbReference>
<feature type="region of interest" description="N-terminal hotdog fold" evidence="6">
    <location>
        <begin position="924"/>
        <end position="1057"/>
    </location>
</feature>
<keyword evidence="3" id="KW-0808">Transferase</keyword>
<evidence type="ECO:0000256" key="4">
    <source>
        <dbReference type="ARBA" id="ARBA00023002"/>
    </source>
</evidence>
<dbReference type="PROSITE" id="PS00606">
    <property type="entry name" value="KS3_1"/>
    <property type="match status" value="1"/>
</dbReference>
<dbReference type="GO" id="GO:0004315">
    <property type="term" value="F:3-oxoacyl-[acyl-carrier-protein] synthase activity"/>
    <property type="evidence" value="ECO:0007669"/>
    <property type="project" value="InterPro"/>
</dbReference>
<dbReference type="InterPro" id="IPR018201">
    <property type="entry name" value="Ketoacyl_synth_AS"/>
</dbReference>
<dbReference type="SUPFAM" id="SSF52151">
    <property type="entry name" value="FabD/lysophospholipase-like"/>
    <property type="match status" value="1"/>
</dbReference>
<dbReference type="InterPro" id="IPR020841">
    <property type="entry name" value="PKS_Beta-ketoAc_synthase_dom"/>
</dbReference>
<dbReference type="InterPro" id="IPR014043">
    <property type="entry name" value="Acyl_transferase_dom"/>
</dbReference>
<keyword evidence="2" id="KW-0597">Phosphoprotein</keyword>
<dbReference type="SMART" id="SM00827">
    <property type="entry name" value="PKS_AT"/>
    <property type="match status" value="1"/>
</dbReference>
<comment type="caution">
    <text evidence="6">Lacks conserved residue(s) required for the propagation of feature annotation.</text>
</comment>
<evidence type="ECO:0000256" key="3">
    <source>
        <dbReference type="ARBA" id="ARBA00022679"/>
    </source>
</evidence>
<dbReference type="InterPro" id="IPR014031">
    <property type="entry name" value="Ketoacyl_synth_C"/>
</dbReference>